<evidence type="ECO:0000313" key="2">
    <source>
        <dbReference type="Proteomes" id="UP001255416"/>
    </source>
</evidence>
<sequence>MEISFYLHGDSNGGFYDEAFFADDTDPAATFALCRRGEGGVELTNDATGASIIVDDLTDFVIEGLCLDGAAALLRGESHKFSGFLQTSGLVIDNDGKTASTSDRGLDLIEAPADEFAAAMLACAGRFADLLERVAKSDPNQQGTAETIRARISEISGV</sequence>
<organism evidence="1 2">
    <name type="scientific">Sedimentitalea todarodis</name>
    <dbReference type="NCBI Taxonomy" id="1631240"/>
    <lineage>
        <taxon>Bacteria</taxon>
        <taxon>Pseudomonadati</taxon>
        <taxon>Pseudomonadota</taxon>
        <taxon>Alphaproteobacteria</taxon>
        <taxon>Rhodobacterales</taxon>
        <taxon>Paracoccaceae</taxon>
        <taxon>Sedimentitalea</taxon>
    </lineage>
</organism>
<name>A0ABU3VMZ0_9RHOB</name>
<keyword evidence="2" id="KW-1185">Reference proteome</keyword>
<reference evidence="2" key="1">
    <citation type="submission" date="2023-05" db="EMBL/GenBank/DDBJ databases">
        <title>Sedimentitalea sp. nov. JM2-8.</title>
        <authorList>
            <person name="Huang J."/>
        </authorList>
    </citation>
    <scope>NUCLEOTIDE SEQUENCE [LARGE SCALE GENOMIC DNA]</scope>
    <source>
        <strain evidence="2">KHS03</strain>
    </source>
</reference>
<protein>
    <submittedName>
        <fullName evidence="1">Uncharacterized protein</fullName>
    </submittedName>
</protein>
<accession>A0ABU3VMZ0</accession>
<comment type="caution">
    <text evidence="1">The sequence shown here is derived from an EMBL/GenBank/DDBJ whole genome shotgun (WGS) entry which is preliminary data.</text>
</comment>
<gene>
    <name evidence="1" type="ORF">QO231_24820</name>
</gene>
<dbReference type="Proteomes" id="UP001255416">
    <property type="component" value="Unassembled WGS sequence"/>
</dbReference>
<proteinExistence type="predicted"/>
<dbReference type="RefSeq" id="WP_316782615.1">
    <property type="nucleotide sequence ID" value="NZ_JASMWN010000042.1"/>
</dbReference>
<dbReference type="EMBL" id="JASMWN010000042">
    <property type="protein sequence ID" value="MDU9007049.1"/>
    <property type="molecule type" value="Genomic_DNA"/>
</dbReference>
<evidence type="ECO:0000313" key="1">
    <source>
        <dbReference type="EMBL" id="MDU9007049.1"/>
    </source>
</evidence>